<reference evidence="1 2" key="1">
    <citation type="journal article" date="2010" name="J. Bacteriol.">
        <title>Brochothrix thermosphacta bacteriophages feature heterogeneous and highly mosaic genomes and utilize unique prophage insertion sites.</title>
        <authorList>
            <person name="Kilcher S."/>
            <person name="Loessner M.J."/>
            <person name="Klumpp J."/>
        </authorList>
    </citation>
    <scope>NUCLEOTIDE SEQUENCE [LARGE SCALE GENOMIC DNA]</scope>
</reference>
<dbReference type="Pfam" id="PF00216">
    <property type="entry name" value="Bac_DNA_binding"/>
    <property type="match status" value="1"/>
</dbReference>
<protein>
    <submittedName>
        <fullName evidence="1">Gp139</fullName>
    </submittedName>
</protein>
<dbReference type="InterPro" id="IPR010992">
    <property type="entry name" value="IHF-like_DNA-bd_dom_sf"/>
</dbReference>
<dbReference type="SUPFAM" id="SSF47729">
    <property type="entry name" value="IHF-like DNA-binding proteins"/>
    <property type="match status" value="1"/>
</dbReference>
<dbReference type="KEGG" id="vg:10359169"/>
<evidence type="ECO:0000313" key="2">
    <source>
        <dbReference type="Proteomes" id="UP000000331"/>
    </source>
</evidence>
<sequence length="93" mass="10795">MIVNHEHLARDIRKKLPHLNQKDIVATILAMNDVIVEHLEDGDDVKLHKLLKLTNEVSKEHRAYNGLSKEYYIKPEKPVIKISPLTKITNIHK</sequence>
<dbReference type="GeneID" id="10359169"/>
<dbReference type="EMBL" id="HM242243">
    <property type="protein sequence ID" value="ADJ53173.1"/>
    <property type="molecule type" value="Genomic_DNA"/>
</dbReference>
<dbReference type="Gene3D" id="4.10.520.10">
    <property type="entry name" value="IHF-like DNA-binding proteins"/>
    <property type="match status" value="1"/>
</dbReference>
<dbReference type="RefSeq" id="YP_004301472.1">
    <property type="nucleotide sequence ID" value="NC_015253.1"/>
</dbReference>
<evidence type="ECO:0000313" key="1">
    <source>
        <dbReference type="EMBL" id="ADJ53173.1"/>
    </source>
</evidence>
<accession>D9J0T6</accession>
<dbReference type="GO" id="GO:0030527">
    <property type="term" value="F:structural constituent of chromatin"/>
    <property type="evidence" value="ECO:0007669"/>
    <property type="project" value="InterPro"/>
</dbReference>
<keyword evidence="2" id="KW-1185">Reference proteome</keyword>
<dbReference type="InterPro" id="IPR000119">
    <property type="entry name" value="Hist_DNA-bd"/>
</dbReference>
<dbReference type="Proteomes" id="UP000000331">
    <property type="component" value="Segment"/>
</dbReference>
<organism evidence="1 2">
    <name type="scientific">Brochothrix phage A9</name>
    <dbReference type="NCBI Taxonomy" id="857312"/>
    <lineage>
        <taxon>Viruses</taxon>
        <taxon>Duplodnaviria</taxon>
        <taxon>Heunggongvirae</taxon>
        <taxon>Uroviricota</taxon>
        <taxon>Caudoviricetes</taxon>
        <taxon>Herelleviridae</taxon>
        <taxon>Klumppvirus</taxon>
        <taxon>Klumppvirus A9</taxon>
    </lineage>
</organism>
<dbReference type="OrthoDB" id="19572at10239"/>
<name>D9J0T6_9CAUD</name>
<proteinExistence type="predicted"/>
<dbReference type="GO" id="GO:0003677">
    <property type="term" value="F:DNA binding"/>
    <property type="evidence" value="ECO:0007669"/>
    <property type="project" value="InterPro"/>
</dbReference>